<dbReference type="PANTHER" id="PTHR33459:SF7">
    <property type="entry name" value="DD-GDCA PROTEIN"/>
    <property type="match status" value="1"/>
</dbReference>
<dbReference type="InterPro" id="IPR052326">
    <property type="entry name" value="Diff-Dev_Assoc_Protein"/>
</dbReference>
<evidence type="ECO:0000313" key="3">
    <source>
        <dbReference type="EMBL" id="KAE8241142.1"/>
    </source>
</evidence>
<proteinExistence type="predicted"/>
<gene>
    <name evidence="3" type="ORF">A4X13_0g7544</name>
</gene>
<evidence type="ECO:0000256" key="2">
    <source>
        <dbReference type="SAM" id="SignalP"/>
    </source>
</evidence>
<dbReference type="AlphaFoldDB" id="A0A8T8SJ02"/>
<keyword evidence="4" id="KW-1185">Reference proteome</keyword>
<dbReference type="Proteomes" id="UP000077521">
    <property type="component" value="Unassembled WGS sequence"/>
</dbReference>
<feature type="signal peptide" evidence="2">
    <location>
        <begin position="1"/>
        <end position="29"/>
    </location>
</feature>
<keyword evidence="2" id="KW-0732">Signal</keyword>
<name>A0A8T8SJ02_9BASI</name>
<organism evidence="3 4">
    <name type="scientific">Tilletia indica</name>
    <dbReference type="NCBI Taxonomy" id="43049"/>
    <lineage>
        <taxon>Eukaryota</taxon>
        <taxon>Fungi</taxon>
        <taxon>Dikarya</taxon>
        <taxon>Basidiomycota</taxon>
        <taxon>Ustilaginomycotina</taxon>
        <taxon>Exobasidiomycetes</taxon>
        <taxon>Tilletiales</taxon>
        <taxon>Tilletiaceae</taxon>
        <taxon>Tilletia</taxon>
    </lineage>
</organism>
<reference evidence="3" key="1">
    <citation type="submission" date="2016-04" db="EMBL/GenBank/DDBJ databases">
        <authorList>
            <person name="Nguyen H.D."/>
            <person name="Samba Siva P."/>
            <person name="Cullis J."/>
            <person name="Levesque C.A."/>
            <person name="Hambleton S."/>
        </authorList>
    </citation>
    <scope>NUCLEOTIDE SEQUENCE</scope>
    <source>
        <strain evidence="3">DAOMC 236416</strain>
    </source>
</reference>
<evidence type="ECO:0000256" key="1">
    <source>
        <dbReference type="SAM" id="MobiDB-lite"/>
    </source>
</evidence>
<evidence type="ECO:0008006" key="5">
    <source>
        <dbReference type="Google" id="ProtNLM"/>
    </source>
</evidence>
<evidence type="ECO:0000313" key="4">
    <source>
        <dbReference type="Proteomes" id="UP000077521"/>
    </source>
</evidence>
<protein>
    <recommendedName>
        <fullName evidence="5">Dickkopf N-terminal cysteine-rich domain-containing protein</fullName>
    </recommendedName>
</protein>
<dbReference type="PANTHER" id="PTHR33459">
    <property type="entry name" value="DD-GDCA PROTEIN"/>
    <property type="match status" value="1"/>
</dbReference>
<feature type="region of interest" description="Disordered" evidence="1">
    <location>
        <begin position="911"/>
        <end position="950"/>
    </location>
</feature>
<comment type="caution">
    <text evidence="3">The sequence shown here is derived from an EMBL/GenBank/DDBJ whole genome shotgun (WGS) entry which is preliminary data.</text>
</comment>
<reference evidence="3" key="2">
    <citation type="journal article" date="2019" name="IMA Fungus">
        <title>Genome sequencing and comparison of five Tilletia species to identify candidate genes for the detection of regulated species infecting wheat.</title>
        <authorList>
            <person name="Nguyen H.D.T."/>
            <person name="Sultana T."/>
            <person name="Kesanakurti P."/>
            <person name="Hambleton S."/>
        </authorList>
    </citation>
    <scope>NUCLEOTIDE SEQUENCE</scope>
    <source>
        <strain evidence="3">DAOMC 236416</strain>
    </source>
</reference>
<sequence>MTPFKIIPTYARPLFLLLVLAVFAISTSAANAVLESAENRSHSARTRLDDISRAYGQLLSRDLTGTGGACVLSRRVLPQPQPDQDCNPAGDGSDCNSGKCNSANGLCLASDIGGDCRDDDQCASGYCNNYVCTLRSTGTACDAGGICATGQCDIASNMCILKPLGATCASSADCDSGACNGDGVCALQALGAPCAYNTRCETGWCLTQPLDVYPYSQRQCSPAPSSTSCTQNSDCGSGNCGDIGALGFGQCKSSPPGAQCTSLLDCASSTLCNSNMCTAPPGASCSGNSDCSSGVCNQNGVCAPLTNGQPCGTDAQCKSAKCSPPQERYCGVTGRGPCKLYSVCQINNALGAPCSTTSDCGAQYTVCTIPDGATEGTCIYPPPSIEIGQTCQQNMQCLSGRCDRLDFTASLLCQGQPGGQPCTEDKYCATGSCIKAAGVTTGVCKINKEGEYCQSNGDCQSFGCGAGNVCKKAAGSTCSDNGQCGSGVCCQGVCQALRRYSYCQDNDQCRSGVCDAGAAQWRTVQNQYAIGACSSSSLPDGSVCSYASECTSGQCSTVGFYTSSGSKIGQCGPPATTAAPFTCSNQPTAVGAPCTQSGSCISSYCSTGSDYSYGGRRDFNNTKRADGVCLPSKIGRGCFTSADCSEGLCDATKKCSLGATGSTCSTSLQCKSNFCNPNTATCTLNSALGGACTTTDDCTEGGCFSSVCSKLPVDQPCSSSSQCSSAWCQWRSPTPGAEAQQLCTPAPSRYTCSSSADCGSGSCVIASGATQGTCKVSAAGETCTSVLDCDGYAACSSAGLCLARGAAACSSNSMCASGVCNAGFCSGVAPSNGCYIDSDCASLQCGPTYTTICGSNGRGPCNTFQSCNPVSAIGGICSADGDCTAAGGVCSKAAGSSMGTCQVATSTTTTSTSATTSTTTSTTSTSTTTSTTSTSTTASTTTTSTASTPSATPPYANGLACDPNTDCISGYCRHALLGDGTRAPTGLCQDKRALGEGCYTSAGCISGFDNEFCVVIFYHIHYHGHDRTFVDRYIYIIDYDIPVVQFNCYFSLHYRYHHHVLFDLDYFKADLNLDDILNHILIEHNYFEASLNVNHILLEYYHFEADLDDNFVNKLDFHSQAELDIFYIFLYRGHSFVDHLICVIDYDVQHVLFHVDHYKAVFDHVHLEHYYFETRVDFDRIIFDLNNFEAGHDVKCVFLKYDHFETGFLNYFIDELDFDCEAVVDHSHIDVDHQQARNKCINDSIFIFLFQTGNVDLDNDQYDLQVYINLHIHV</sequence>
<accession>A0A8T8SJ02</accession>
<dbReference type="EMBL" id="LWDF02000964">
    <property type="protein sequence ID" value="KAE8241142.1"/>
    <property type="molecule type" value="Genomic_DNA"/>
</dbReference>
<feature type="chain" id="PRO_5035932190" description="Dickkopf N-terminal cysteine-rich domain-containing protein" evidence="2">
    <location>
        <begin position="30"/>
        <end position="1274"/>
    </location>
</feature>